<dbReference type="Gene3D" id="4.10.220.110">
    <property type="match status" value="1"/>
</dbReference>
<dbReference type="PANTHER" id="PTHR32305">
    <property type="match status" value="1"/>
</dbReference>
<dbReference type="NCBIfam" id="TIGR01646">
    <property type="entry name" value="vgr_GE"/>
    <property type="match status" value="1"/>
</dbReference>
<keyword evidence="8" id="KW-1185">Reference proteome</keyword>
<evidence type="ECO:0000256" key="3">
    <source>
        <dbReference type="ARBA" id="ARBA00022525"/>
    </source>
</evidence>
<comment type="similarity">
    <text evidence="2">Belongs to the VgrG protein family.</text>
</comment>
<dbReference type="Gene3D" id="2.30.110.50">
    <property type="match status" value="1"/>
</dbReference>
<dbReference type="RefSeq" id="WP_094984882.1">
    <property type="nucleotide sequence ID" value="NZ_NHNI01000001.1"/>
</dbReference>
<dbReference type="InterPro" id="IPR050708">
    <property type="entry name" value="T6SS_VgrG/RHS"/>
</dbReference>
<dbReference type="Pfam" id="PF22178">
    <property type="entry name" value="Gp5_trimer_C"/>
    <property type="match status" value="1"/>
</dbReference>
<reference evidence="8" key="1">
    <citation type="submission" date="2017-05" db="EMBL/GenBank/DDBJ databases">
        <authorList>
            <person name="Barney B.M."/>
        </authorList>
    </citation>
    <scope>NUCLEOTIDE SEQUENCE [LARGE SCALE GENOMIC DNA]</scope>
    <source>
        <strain evidence="8">PSBB022</strain>
    </source>
</reference>
<evidence type="ECO:0000256" key="4">
    <source>
        <dbReference type="SAM" id="MobiDB-lite"/>
    </source>
</evidence>
<dbReference type="SUPFAM" id="SSF69279">
    <property type="entry name" value="Phage tail proteins"/>
    <property type="match status" value="2"/>
</dbReference>
<comment type="subcellular location">
    <subcellularLocation>
        <location evidence="1">Secreted</location>
    </subcellularLocation>
</comment>
<evidence type="ECO:0000256" key="2">
    <source>
        <dbReference type="ARBA" id="ARBA00005558"/>
    </source>
</evidence>
<dbReference type="Pfam" id="PF04717">
    <property type="entry name" value="Phage_base_V"/>
    <property type="match status" value="1"/>
</dbReference>
<evidence type="ECO:0000313" key="8">
    <source>
        <dbReference type="Proteomes" id="UP000216101"/>
    </source>
</evidence>
<dbReference type="InterPro" id="IPR006531">
    <property type="entry name" value="Gp5/Vgr_OB"/>
</dbReference>
<organism evidence="7 8">
    <name type="scientific">Cellvibrio mixtus</name>
    <dbReference type="NCBI Taxonomy" id="39650"/>
    <lineage>
        <taxon>Bacteria</taxon>
        <taxon>Pseudomonadati</taxon>
        <taxon>Pseudomonadota</taxon>
        <taxon>Gammaproteobacteria</taxon>
        <taxon>Cellvibrionales</taxon>
        <taxon>Cellvibrionaceae</taxon>
        <taxon>Cellvibrio</taxon>
    </lineage>
</organism>
<dbReference type="SUPFAM" id="SSF69255">
    <property type="entry name" value="gp5 N-terminal domain-like"/>
    <property type="match status" value="1"/>
</dbReference>
<feature type="domain" description="Gp5/Type VI secretion system Vgr protein OB-fold" evidence="5">
    <location>
        <begin position="381"/>
        <end position="448"/>
    </location>
</feature>
<keyword evidence="3" id="KW-0964">Secreted</keyword>
<feature type="region of interest" description="Disordered" evidence="4">
    <location>
        <begin position="458"/>
        <end position="478"/>
    </location>
</feature>
<name>A0A266QDN4_9GAMM</name>
<comment type="caution">
    <text evidence="7">The sequence shown here is derived from an EMBL/GenBank/DDBJ whole genome shotgun (WGS) entry which is preliminary data.</text>
</comment>
<dbReference type="Gene3D" id="3.55.50.10">
    <property type="entry name" value="Baseplate protein-like domains"/>
    <property type="match status" value="1"/>
</dbReference>
<evidence type="ECO:0000259" key="5">
    <source>
        <dbReference type="Pfam" id="PF04717"/>
    </source>
</evidence>
<feature type="domain" description="Gp5/Type VI secretion system Vgr C-terminal trimerisation" evidence="6">
    <location>
        <begin position="462"/>
        <end position="574"/>
    </location>
</feature>
<dbReference type="SUPFAM" id="SSF69349">
    <property type="entry name" value="Phage fibre proteins"/>
    <property type="match status" value="1"/>
</dbReference>
<dbReference type="EMBL" id="NHNI01000001">
    <property type="protein sequence ID" value="OZY87479.1"/>
    <property type="molecule type" value="Genomic_DNA"/>
</dbReference>
<dbReference type="AlphaFoldDB" id="A0A266QDN4"/>
<dbReference type="NCBIfam" id="TIGR03361">
    <property type="entry name" value="VI_Rhs_Vgr"/>
    <property type="match status" value="1"/>
</dbReference>
<evidence type="ECO:0000313" key="7">
    <source>
        <dbReference type="EMBL" id="OZY87479.1"/>
    </source>
</evidence>
<dbReference type="InterPro" id="IPR006533">
    <property type="entry name" value="T6SS_Vgr_RhsGE"/>
</dbReference>
<dbReference type="Proteomes" id="UP000216101">
    <property type="component" value="Unassembled WGS sequence"/>
</dbReference>
<dbReference type="PANTHER" id="PTHR32305:SF15">
    <property type="entry name" value="PROTEIN RHSA-RELATED"/>
    <property type="match status" value="1"/>
</dbReference>
<dbReference type="Pfam" id="PF05954">
    <property type="entry name" value="Phage_GPD"/>
    <property type="match status" value="1"/>
</dbReference>
<dbReference type="InterPro" id="IPR017847">
    <property type="entry name" value="T6SS_RhsGE_Vgr_subset"/>
</dbReference>
<dbReference type="InterPro" id="IPR037026">
    <property type="entry name" value="Vgr_OB-fold_dom_sf"/>
</dbReference>
<dbReference type="InterPro" id="IPR054030">
    <property type="entry name" value="Gp5_Vgr_C"/>
</dbReference>
<gene>
    <name evidence="7" type="ORF">CBP51_11040</name>
</gene>
<evidence type="ECO:0000256" key="1">
    <source>
        <dbReference type="ARBA" id="ARBA00004613"/>
    </source>
</evidence>
<protein>
    <submittedName>
        <fullName evidence="7">Type VI secretion protein Vgr</fullName>
    </submittedName>
</protein>
<dbReference type="Gene3D" id="2.40.50.230">
    <property type="entry name" value="Gp5 N-terminal domain"/>
    <property type="match status" value="1"/>
</dbReference>
<evidence type="ECO:0000259" key="6">
    <source>
        <dbReference type="Pfam" id="PF22178"/>
    </source>
</evidence>
<proteinExistence type="inferred from homology"/>
<dbReference type="GO" id="GO:0005576">
    <property type="term" value="C:extracellular region"/>
    <property type="evidence" value="ECO:0007669"/>
    <property type="project" value="UniProtKB-SubCell"/>
</dbReference>
<sequence>MTQLSQDNRFISISDFSLGKDTFLLTGFQGTESISDLFAFNIDVISENLDIDPNKIVGKTATITIKTDAGRKFNGFIREFIAGEITADNLREYKMVMVPWLWFLSQTNDHRIFQEKNTKDIVSQVFSDLGFSDFEFRAEGGKKREYCVQHNESDLHFVSRLLEEDGIAYYFDHSDGKHQLILVDKPNAYSDVSETDLEYSKGNAPHAQINTWEHKYLFRKGMWTLNDYNFKEPQKDLTATIKTKSQYAKNAIYEHYEYPAFYEPNLGAEHAKICLESEEADRDTVFGRSNCASFYAGGKFKLAKHATASQKGSYILTAVTHQAVDKSYFSGHEGNATYNNQFVCIPAETPFRPKRLHIKPVMKGPQSAVVVGPAGEEVYIDEHCRIKVQFIWDRDGKKDENSSCFVRVVQSWAGNQWGASFIPRIGHEVIVNFLDGDPDRPLVTGSVYNAWNKPAYPSKTQSGIKTRSTKGGTPQNYNELRFEDKKGEEQIYVHAEKNYDTQVENDQTLTVDHDRTKTIKHDENSSIGNDRNKTVGNNQTESIAKNKTIDVGDDHTETIGKNMSLSVGKNITIDISENHTETIGKNMTIGITKDLRETVEGTYTENVTKEYALKAKAITLTADDQITLKAGSASIVMKSNGDITISGANINVKGSGNVVIKGSKITNN</sequence>
<accession>A0A266QDN4</accession>